<dbReference type="Pfam" id="PF00281">
    <property type="entry name" value="Ribosomal_L5"/>
    <property type="match status" value="1"/>
</dbReference>
<dbReference type="AlphaFoldDB" id="A0AA35WQS9"/>
<evidence type="ECO:0000256" key="3">
    <source>
        <dbReference type="ARBA" id="ARBA00023274"/>
    </source>
</evidence>
<dbReference type="PROSITE" id="PS00358">
    <property type="entry name" value="RIBOSOMAL_L5"/>
    <property type="match status" value="1"/>
</dbReference>
<evidence type="ECO:0000256" key="4">
    <source>
        <dbReference type="RuleBase" id="RU003930"/>
    </source>
</evidence>
<dbReference type="GO" id="GO:0005840">
    <property type="term" value="C:ribosome"/>
    <property type="evidence" value="ECO:0007669"/>
    <property type="project" value="UniProtKB-KW"/>
</dbReference>
<sequence>MQIPKLDKITLNIGVGIAIQNPSALEDAVEELTLIAGQRAVITRAKKSISAFKIRGPSKLGRTPGMAIGCKVTLRQHKMYEFLNRLINVVLPQIRDFRGISPDAFDGRGNYSLGLTEQLIFPEIDYDKVNDIRGMNVTVVTTAPTDEEGHELLSLLGMPFRK</sequence>
<keyword evidence="8" id="KW-1185">Reference proteome</keyword>
<gene>
    <name evidence="7" type="ORF">GBAR_LOCUS14838</name>
</gene>
<dbReference type="InterPro" id="IPR031309">
    <property type="entry name" value="Ribosomal_uL5_C"/>
</dbReference>
<evidence type="ECO:0000256" key="2">
    <source>
        <dbReference type="ARBA" id="ARBA00022980"/>
    </source>
</evidence>
<keyword evidence="3 4" id="KW-0687">Ribonucleoprotein</keyword>
<evidence type="ECO:0000256" key="1">
    <source>
        <dbReference type="ARBA" id="ARBA00008553"/>
    </source>
</evidence>
<dbReference type="InterPro" id="IPR022803">
    <property type="entry name" value="Ribosomal_uL5_dom_sf"/>
</dbReference>
<dbReference type="GO" id="GO:0006412">
    <property type="term" value="P:translation"/>
    <property type="evidence" value="ECO:0007669"/>
    <property type="project" value="InterPro"/>
</dbReference>
<dbReference type="Gene3D" id="3.30.1440.10">
    <property type="match status" value="1"/>
</dbReference>
<dbReference type="SUPFAM" id="SSF55282">
    <property type="entry name" value="RL5-like"/>
    <property type="match status" value="1"/>
</dbReference>
<feature type="domain" description="Large ribosomal subunit protein uL5 C-terminal" evidence="6">
    <location>
        <begin position="68"/>
        <end position="160"/>
    </location>
</feature>
<name>A0AA35WQS9_GEOBA</name>
<dbReference type="PANTHER" id="PTHR11994">
    <property type="entry name" value="60S RIBOSOMAL PROTEIN L11-RELATED"/>
    <property type="match status" value="1"/>
</dbReference>
<comment type="caution">
    <text evidence="7">The sequence shown here is derived from an EMBL/GenBank/DDBJ whole genome shotgun (WGS) entry which is preliminary data.</text>
</comment>
<dbReference type="InterPro" id="IPR031310">
    <property type="entry name" value="Ribosomal_uL5_N"/>
</dbReference>
<keyword evidence="2 4" id="KW-0689">Ribosomal protein</keyword>
<evidence type="ECO:0000259" key="6">
    <source>
        <dbReference type="Pfam" id="PF00673"/>
    </source>
</evidence>
<dbReference type="EMBL" id="CASHTH010002177">
    <property type="protein sequence ID" value="CAI8025721.1"/>
    <property type="molecule type" value="Genomic_DNA"/>
</dbReference>
<dbReference type="Pfam" id="PF00673">
    <property type="entry name" value="Ribosomal_L5_C"/>
    <property type="match status" value="1"/>
</dbReference>
<dbReference type="FunFam" id="3.30.1440.10:FF:000001">
    <property type="entry name" value="50S ribosomal protein L5"/>
    <property type="match status" value="1"/>
</dbReference>
<dbReference type="InterPro" id="IPR020929">
    <property type="entry name" value="Ribosomal_uL5_CS"/>
</dbReference>
<feature type="domain" description="Large ribosomal subunit protein uL5 N-terminal" evidence="5">
    <location>
        <begin position="1"/>
        <end position="55"/>
    </location>
</feature>
<accession>A0AA35WQS9</accession>
<evidence type="ECO:0000259" key="5">
    <source>
        <dbReference type="Pfam" id="PF00281"/>
    </source>
</evidence>
<comment type="similarity">
    <text evidence="1 4">Belongs to the universal ribosomal protein uL5 family.</text>
</comment>
<protein>
    <submittedName>
        <fullName evidence="7">50S ribosomal protein L5</fullName>
    </submittedName>
</protein>
<dbReference type="PIRSF" id="PIRSF002161">
    <property type="entry name" value="Ribosomal_L5"/>
    <property type="match status" value="1"/>
</dbReference>
<dbReference type="InterPro" id="IPR020930">
    <property type="entry name" value="Ribosomal_uL5_bac-type"/>
</dbReference>
<evidence type="ECO:0000313" key="7">
    <source>
        <dbReference type="EMBL" id="CAI8025721.1"/>
    </source>
</evidence>
<dbReference type="NCBIfam" id="NF000585">
    <property type="entry name" value="PRK00010.1"/>
    <property type="match status" value="1"/>
</dbReference>
<dbReference type="GO" id="GO:1990904">
    <property type="term" value="C:ribonucleoprotein complex"/>
    <property type="evidence" value="ECO:0007669"/>
    <property type="project" value="UniProtKB-KW"/>
</dbReference>
<dbReference type="InterPro" id="IPR002132">
    <property type="entry name" value="Ribosomal_uL5"/>
</dbReference>
<proteinExistence type="inferred from homology"/>
<dbReference type="GO" id="GO:0003735">
    <property type="term" value="F:structural constituent of ribosome"/>
    <property type="evidence" value="ECO:0007669"/>
    <property type="project" value="InterPro"/>
</dbReference>
<evidence type="ECO:0000313" key="8">
    <source>
        <dbReference type="Proteomes" id="UP001174909"/>
    </source>
</evidence>
<organism evidence="7 8">
    <name type="scientific">Geodia barretti</name>
    <name type="common">Barrett's horny sponge</name>
    <dbReference type="NCBI Taxonomy" id="519541"/>
    <lineage>
        <taxon>Eukaryota</taxon>
        <taxon>Metazoa</taxon>
        <taxon>Porifera</taxon>
        <taxon>Demospongiae</taxon>
        <taxon>Heteroscleromorpha</taxon>
        <taxon>Tetractinellida</taxon>
        <taxon>Astrophorina</taxon>
        <taxon>Geodiidae</taxon>
        <taxon>Geodia</taxon>
    </lineage>
</organism>
<dbReference type="Proteomes" id="UP001174909">
    <property type="component" value="Unassembled WGS sequence"/>
</dbReference>
<reference evidence="7" key="1">
    <citation type="submission" date="2023-03" db="EMBL/GenBank/DDBJ databases">
        <authorList>
            <person name="Steffen K."/>
            <person name="Cardenas P."/>
        </authorList>
    </citation>
    <scope>NUCLEOTIDE SEQUENCE</scope>
</reference>
<dbReference type="HAMAP" id="MF_01333_B">
    <property type="entry name" value="Ribosomal_uL5_B"/>
    <property type="match status" value="1"/>
</dbReference>